<evidence type="ECO:0000256" key="2">
    <source>
        <dbReference type="ARBA" id="ARBA00022519"/>
    </source>
</evidence>
<dbReference type="Gene3D" id="2.60.450.10">
    <property type="entry name" value="Lipopolysaccharide (LPS) transport protein A like domain"/>
    <property type="match status" value="1"/>
</dbReference>
<dbReference type="OrthoDB" id="5298112at2"/>
<dbReference type="GO" id="GO:0017089">
    <property type="term" value="F:glycolipid transfer activity"/>
    <property type="evidence" value="ECO:0007669"/>
    <property type="project" value="TreeGrafter"/>
</dbReference>
<dbReference type="InterPro" id="IPR010664">
    <property type="entry name" value="LipoPS_assembly_LptC-rel"/>
</dbReference>
<feature type="region of interest" description="Disordered" evidence="6">
    <location>
        <begin position="184"/>
        <end position="211"/>
    </location>
</feature>
<keyword evidence="8" id="KW-1185">Reference proteome</keyword>
<keyword evidence="5" id="KW-0472">Membrane</keyword>
<evidence type="ECO:0000256" key="3">
    <source>
        <dbReference type="ARBA" id="ARBA00022692"/>
    </source>
</evidence>
<evidence type="ECO:0000256" key="6">
    <source>
        <dbReference type="SAM" id="MobiDB-lite"/>
    </source>
</evidence>
<dbReference type="GO" id="GO:0030288">
    <property type="term" value="C:outer membrane-bounded periplasmic space"/>
    <property type="evidence" value="ECO:0007669"/>
    <property type="project" value="TreeGrafter"/>
</dbReference>
<proteinExistence type="predicted"/>
<keyword evidence="1" id="KW-1003">Cell membrane</keyword>
<dbReference type="EMBL" id="JACCEW010000003">
    <property type="protein sequence ID" value="NYT37578.1"/>
    <property type="molecule type" value="Genomic_DNA"/>
</dbReference>
<evidence type="ECO:0000256" key="1">
    <source>
        <dbReference type="ARBA" id="ARBA00022475"/>
    </source>
</evidence>
<evidence type="ECO:0000256" key="5">
    <source>
        <dbReference type="ARBA" id="ARBA00023136"/>
    </source>
</evidence>
<keyword evidence="4" id="KW-1133">Transmembrane helix</keyword>
<evidence type="ECO:0000313" key="8">
    <source>
        <dbReference type="Proteomes" id="UP000580517"/>
    </source>
</evidence>
<name>A0A853FCW5_9BURK</name>
<dbReference type="PANTHER" id="PTHR37481:SF1">
    <property type="entry name" value="LIPOPOLYSACCHARIDE EXPORT SYSTEM PROTEIN LPTC"/>
    <property type="match status" value="1"/>
</dbReference>
<dbReference type="Proteomes" id="UP000580517">
    <property type="component" value="Unassembled WGS sequence"/>
</dbReference>
<gene>
    <name evidence="7" type="primary">lptC</name>
    <name evidence="7" type="ORF">H0A68_11895</name>
</gene>
<dbReference type="InterPro" id="IPR052363">
    <property type="entry name" value="LPS_export_LptC"/>
</dbReference>
<keyword evidence="3" id="KW-0812">Transmembrane</keyword>
<feature type="compositionally biased region" description="Polar residues" evidence="6">
    <location>
        <begin position="197"/>
        <end position="211"/>
    </location>
</feature>
<dbReference type="RefSeq" id="WP_129969296.1">
    <property type="nucleotide sequence ID" value="NZ_JACCEW010000003.1"/>
</dbReference>
<dbReference type="NCBIfam" id="TIGR04409">
    <property type="entry name" value="LptC_YrbK"/>
    <property type="match status" value="1"/>
</dbReference>
<accession>A0A853FCW5</accession>
<reference evidence="7 8" key="1">
    <citation type="submission" date="2020-07" db="EMBL/GenBank/DDBJ databases">
        <title>Taxonomic revisions and descriptions of new bacterial species based on genomic comparisons in the high-G+C-content subgroup of the family Alcaligenaceae.</title>
        <authorList>
            <person name="Szabo A."/>
            <person name="Felfoldi T."/>
        </authorList>
    </citation>
    <scope>NUCLEOTIDE SEQUENCE [LARGE SCALE GENOMIC DNA]</scope>
    <source>
        <strain evidence="7 8">DSM 25264</strain>
    </source>
</reference>
<evidence type="ECO:0000313" key="7">
    <source>
        <dbReference type="EMBL" id="NYT37578.1"/>
    </source>
</evidence>
<dbReference type="InterPro" id="IPR026265">
    <property type="entry name" value="LptC"/>
</dbReference>
<comment type="caution">
    <text evidence="7">The sequence shown here is derived from an EMBL/GenBank/DDBJ whole genome shotgun (WGS) entry which is preliminary data.</text>
</comment>
<dbReference type="GO" id="GO:0015221">
    <property type="term" value="F:lipopolysaccharide transmembrane transporter activity"/>
    <property type="evidence" value="ECO:0007669"/>
    <property type="project" value="InterPro"/>
</dbReference>
<organism evidence="7 8">
    <name type="scientific">Allopusillimonas soli</name>
    <dbReference type="NCBI Taxonomy" id="659016"/>
    <lineage>
        <taxon>Bacteria</taxon>
        <taxon>Pseudomonadati</taxon>
        <taxon>Pseudomonadota</taxon>
        <taxon>Betaproteobacteria</taxon>
        <taxon>Burkholderiales</taxon>
        <taxon>Alcaligenaceae</taxon>
        <taxon>Allopusillimonas</taxon>
    </lineage>
</organism>
<dbReference type="AlphaFoldDB" id="A0A853FCW5"/>
<dbReference type="PANTHER" id="PTHR37481">
    <property type="entry name" value="LIPOPOLYSACCHARIDE EXPORT SYSTEM PROTEIN LPTC"/>
    <property type="match status" value="1"/>
</dbReference>
<protein>
    <submittedName>
        <fullName evidence="7">LPS export ABC transporter periplasmic protein LptC</fullName>
    </submittedName>
</protein>
<dbReference type="GO" id="GO:0005886">
    <property type="term" value="C:plasma membrane"/>
    <property type="evidence" value="ECO:0007669"/>
    <property type="project" value="InterPro"/>
</dbReference>
<evidence type="ECO:0000256" key="4">
    <source>
        <dbReference type="ARBA" id="ARBA00022989"/>
    </source>
</evidence>
<sequence>MRERAPALIAVLLLITLVIGTWWAADYAQHAIPIDPPPRITHEPDSWATNFVMVRSDPAGVAINRLEGDRMHHYPDDDSYEIIQARAVGQQPGSPITVATADVAVMDQDGARIVMKGDAHVHRMPDDENPPLDVTSEKLTLLPDENVVETNLPALVVHGKSTMNGTGMRYDNDTRQLEVFSATDVKISGTESRTRNDTSGQSSAGGTKQEP</sequence>
<dbReference type="Pfam" id="PF06835">
    <property type="entry name" value="LptC"/>
    <property type="match status" value="1"/>
</dbReference>
<keyword evidence="2" id="KW-0997">Cell inner membrane</keyword>